<dbReference type="AlphaFoldDB" id="A0AAV5UTT3"/>
<organism evidence="7 8">
    <name type="scientific">Pristionchus fissidentatus</name>
    <dbReference type="NCBI Taxonomy" id="1538716"/>
    <lineage>
        <taxon>Eukaryota</taxon>
        <taxon>Metazoa</taxon>
        <taxon>Ecdysozoa</taxon>
        <taxon>Nematoda</taxon>
        <taxon>Chromadorea</taxon>
        <taxon>Rhabditida</taxon>
        <taxon>Rhabditina</taxon>
        <taxon>Diplogasteromorpha</taxon>
        <taxon>Diplogasteroidea</taxon>
        <taxon>Neodiplogasteridae</taxon>
        <taxon>Pristionchus</taxon>
    </lineage>
</organism>
<feature type="domain" description="Follistatin-like" evidence="6">
    <location>
        <begin position="341"/>
        <end position="363"/>
    </location>
</feature>
<accession>A0AAV5UTT3</accession>
<dbReference type="Gene3D" id="2.10.25.10">
    <property type="entry name" value="Laminin"/>
    <property type="match status" value="6"/>
</dbReference>
<sequence>SNPVEIAMRGLLILLSSAALAAAAEIPDACATIDCNSGLVCAMHLPQSCRVSPCPRMPGCLPQNQTCQANSCAADETCVLRQVTCITAPCYPVRKCVKYPKCAANEEYNECSLSGPCEPNCKDSYPICTNADCGKGACECKAGYYRHNGKCITHDKCPTPTCDKPNEVWNTCPSACTRSCRIVRGKEEQMMCPAVCGTPQCTCAVGFVRDDDFNCVKEADCPTEFKCDSPHEEFQKCSTNCEPTCDNRSPACVESCGPAKCQCKPNYVRHEGHCLFALQCPLEGNSTTISPVKHHRHHKNSDDDSNDDSNERVKPTKRPSKRQQHSKEDSNDYSNEQDEHPCNAVRCAADTVCSLKNGVAVCAKCAKNETIDPCPNPCSEPSCDQTYEAFNCRMMKMCMPQACRCAKGFVRNMKTGQCVVKSECPTGANVTVQILPMPDDALLFNPFNGTKLTMPMIQNGTMNILPFIPGTKEAKPMVRPFYNGTHVPRPLVQILPYPDFNGTIPDGVQISPPFHGKNGTNIPKPLIQPFFPSNETMHIMPVGLYDNMLVDPIPGTNGTKLTMPMVRPFFPGTNGTKPLIRPYFPSGTNGTFHIMPAIEDNMLIDPIFTVGNYTKPMVRPFFPPSNGTNPMILPYVPGTNGAKPAIRPFFPDNNGSMHIMPYNGTDIGIIQISPPFSGKNGTKTPKPLVRPFFPSNETMHIMPIGLDDNMLVDPIPAKNGTKQTTPMVRPFLPGTNGSANGYVHIMPFLPATGWAKPLIRPMFPDNGTMHTMPFNGTDAGAVHIMPAIFPGKNGTGGVQILPIMHANETFGNVCAKHKCPAGSRCEEAQVRCFASPCIPVVATCVKGSKSNGTMHIMPFNGTDSGAVHIMPVFPGKNGTGGVQILPYIPNEKTICANHTCPAGTWCEPKDVQCLVPPCTPIPTCVSESGEVSEEDYEVDPIVCGKHEEYSECAPRCEETCRGVHDCVETMVCTPGCVCEDRFKRDENGICVPNNKCWKTAGCLEHEHWHKCHSCEPTCDDVNEDCTVECSSGCSCDEGYVRGPFGFCIEQSKCPKPNGNSTRV</sequence>
<keyword evidence="2" id="KW-0722">Serine protease inhibitor</keyword>
<evidence type="ECO:0000256" key="5">
    <source>
        <dbReference type="SAM" id="SignalP"/>
    </source>
</evidence>
<evidence type="ECO:0000313" key="7">
    <source>
        <dbReference type="EMBL" id="GMT09045.1"/>
    </source>
</evidence>
<dbReference type="InterPro" id="IPR051368">
    <property type="entry name" value="SerProtInhib-TIL_Domain"/>
</dbReference>
<reference evidence="7" key="1">
    <citation type="submission" date="2023-10" db="EMBL/GenBank/DDBJ databases">
        <title>Genome assembly of Pristionchus species.</title>
        <authorList>
            <person name="Yoshida K."/>
            <person name="Sommer R.J."/>
        </authorList>
    </citation>
    <scope>NUCLEOTIDE SEQUENCE</scope>
    <source>
        <strain evidence="7">RS5133</strain>
    </source>
</reference>
<dbReference type="SUPFAM" id="SSF57567">
    <property type="entry name" value="Serine protease inhibitors"/>
    <property type="match status" value="4"/>
</dbReference>
<feature type="region of interest" description="Disordered" evidence="4">
    <location>
        <begin position="291"/>
        <end position="337"/>
    </location>
</feature>
<comment type="caution">
    <text evidence="7">The sequence shown here is derived from an EMBL/GenBank/DDBJ whole genome shotgun (WGS) entry which is preliminary data.</text>
</comment>
<keyword evidence="8" id="KW-1185">Reference proteome</keyword>
<dbReference type="EMBL" id="BTSY01000001">
    <property type="protein sequence ID" value="GMT09045.1"/>
    <property type="molecule type" value="Genomic_DNA"/>
</dbReference>
<dbReference type="GO" id="GO:0004867">
    <property type="term" value="F:serine-type endopeptidase inhibitor activity"/>
    <property type="evidence" value="ECO:0007669"/>
    <property type="project" value="UniProtKB-KW"/>
</dbReference>
<protein>
    <recommendedName>
        <fullName evidence="6">Follistatin-like domain-containing protein</fullName>
    </recommendedName>
</protein>
<keyword evidence="3" id="KW-1015">Disulfide bond</keyword>
<feature type="domain" description="Follistatin-like" evidence="6">
    <location>
        <begin position="894"/>
        <end position="919"/>
    </location>
</feature>
<dbReference type="InterPro" id="IPR002919">
    <property type="entry name" value="TIL_dom"/>
</dbReference>
<keyword evidence="5" id="KW-0732">Signal</keyword>
<feature type="non-terminal residue" evidence="7">
    <location>
        <position position="1"/>
    </location>
</feature>
<dbReference type="PANTHER" id="PTHR23259:SF70">
    <property type="entry name" value="ACCESSORY GLAND PROTEIN ACP62F-RELATED"/>
    <property type="match status" value="1"/>
</dbReference>
<dbReference type="CDD" id="cd19941">
    <property type="entry name" value="TIL"/>
    <property type="match status" value="6"/>
</dbReference>
<evidence type="ECO:0000256" key="3">
    <source>
        <dbReference type="ARBA" id="ARBA00023157"/>
    </source>
</evidence>
<feature type="signal peptide" evidence="5">
    <location>
        <begin position="1"/>
        <end position="23"/>
    </location>
</feature>
<gene>
    <name evidence="7" type="ORF">PFISCL1PPCAC_342</name>
</gene>
<feature type="compositionally biased region" description="Basic residues" evidence="4">
    <location>
        <begin position="315"/>
        <end position="324"/>
    </location>
</feature>
<proteinExistence type="predicted"/>
<feature type="chain" id="PRO_5044000257" description="Follistatin-like domain-containing protein" evidence="5">
    <location>
        <begin position="24"/>
        <end position="1063"/>
    </location>
</feature>
<name>A0AAV5UTT3_9BILA</name>
<dbReference type="InterPro" id="IPR003645">
    <property type="entry name" value="Fol_N"/>
</dbReference>
<dbReference type="PANTHER" id="PTHR23259">
    <property type="entry name" value="RIDDLE"/>
    <property type="match status" value="1"/>
</dbReference>
<dbReference type="SMART" id="SM00274">
    <property type="entry name" value="FOLN"/>
    <property type="match status" value="3"/>
</dbReference>
<dbReference type="Proteomes" id="UP001432322">
    <property type="component" value="Unassembled WGS sequence"/>
</dbReference>
<dbReference type="Pfam" id="PF01826">
    <property type="entry name" value="TIL"/>
    <property type="match status" value="6"/>
</dbReference>
<evidence type="ECO:0000256" key="2">
    <source>
        <dbReference type="ARBA" id="ARBA00022900"/>
    </source>
</evidence>
<keyword evidence="1" id="KW-0646">Protease inhibitor</keyword>
<dbReference type="InterPro" id="IPR036084">
    <property type="entry name" value="Ser_inhib-like_sf"/>
</dbReference>
<evidence type="ECO:0000259" key="6">
    <source>
        <dbReference type="SMART" id="SM00274"/>
    </source>
</evidence>
<feature type="domain" description="Follistatin-like" evidence="6">
    <location>
        <begin position="813"/>
        <end position="845"/>
    </location>
</feature>
<evidence type="ECO:0000256" key="4">
    <source>
        <dbReference type="SAM" id="MobiDB-lite"/>
    </source>
</evidence>
<evidence type="ECO:0000256" key="1">
    <source>
        <dbReference type="ARBA" id="ARBA00022690"/>
    </source>
</evidence>
<evidence type="ECO:0000313" key="8">
    <source>
        <dbReference type="Proteomes" id="UP001432322"/>
    </source>
</evidence>